<dbReference type="OrthoDB" id="10277921at2759"/>
<organism evidence="2 5">
    <name type="scientific">Cafeteria roenbergensis</name>
    <name type="common">Marine flagellate</name>
    <dbReference type="NCBI Taxonomy" id="33653"/>
    <lineage>
        <taxon>Eukaryota</taxon>
        <taxon>Sar</taxon>
        <taxon>Stramenopiles</taxon>
        <taxon>Bigyra</taxon>
        <taxon>Opalozoa</taxon>
        <taxon>Bicosoecida</taxon>
        <taxon>Cafeteriaceae</taxon>
        <taxon>Cafeteria</taxon>
    </lineage>
</organism>
<dbReference type="Proteomes" id="UP000323011">
    <property type="component" value="Unassembled WGS sequence"/>
</dbReference>
<protein>
    <submittedName>
        <fullName evidence="2">Uncharacterized protein</fullName>
    </submittedName>
</protein>
<dbReference type="EMBL" id="VLTO01000025">
    <property type="protein sequence ID" value="KAA0174170.1"/>
    <property type="molecule type" value="Genomic_DNA"/>
</dbReference>
<sequence length="197" mass="21461">MLGVLAVLAAVLGVASAGKICDPAYECKYFFDAGTDLWKWDFSDSCNEGEEFLYEVPNRADNLAYHMQLCGIADHKCAPGSPYTTGTVLQTYDAEGGSACQVLGQGAPIFSAWPMDANNIPTGLNITFRGAPPIVGETTCDFNPVTEAYDYRHSVFQLKCDYSVPMMVVDTIVEGPTCFYNIYGRSKHACPETCNNM</sequence>
<reference evidence="4 5" key="1">
    <citation type="submission" date="2019-07" db="EMBL/GenBank/DDBJ databases">
        <title>Genomes of Cafeteria roenbergensis.</title>
        <authorList>
            <person name="Fischer M.G."/>
            <person name="Hackl T."/>
            <person name="Roman M."/>
        </authorList>
    </citation>
    <scope>NUCLEOTIDE SEQUENCE [LARGE SCALE GENOMIC DNA]</scope>
    <source>
        <strain evidence="2 5">BVI</strain>
        <strain evidence="3 4">E4-10P</strain>
    </source>
</reference>
<accession>A0A5A8CCM0</accession>
<dbReference type="Proteomes" id="UP000322899">
    <property type="component" value="Unassembled WGS sequence"/>
</dbReference>
<proteinExistence type="predicted"/>
<evidence type="ECO:0000256" key="1">
    <source>
        <dbReference type="SAM" id="SignalP"/>
    </source>
</evidence>
<keyword evidence="5" id="KW-1185">Reference proteome</keyword>
<evidence type="ECO:0000313" key="5">
    <source>
        <dbReference type="Proteomes" id="UP000323011"/>
    </source>
</evidence>
<feature type="signal peptide" evidence="1">
    <location>
        <begin position="1"/>
        <end position="17"/>
    </location>
</feature>
<evidence type="ECO:0000313" key="3">
    <source>
        <dbReference type="EMBL" id="KAA0174170.1"/>
    </source>
</evidence>
<keyword evidence="1" id="KW-0732">Signal</keyword>
<dbReference type="EMBL" id="VLTN01000042">
    <property type="protein sequence ID" value="KAA0149531.1"/>
    <property type="molecule type" value="Genomic_DNA"/>
</dbReference>
<name>A0A5A8CCM0_CAFRO</name>
<comment type="caution">
    <text evidence="2">The sequence shown here is derived from an EMBL/GenBank/DDBJ whole genome shotgun (WGS) entry which is preliminary data.</text>
</comment>
<evidence type="ECO:0000313" key="4">
    <source>
        <dbReference type="Proteomes" id="UP000322899"/>
    </source>
</evidence>
<gene>
    <name evidence="3" type="ORF">FNF27_04391</name>
    <name evidence="2" type="ORF">FNF29_05917</name>
</gene>
<feature type="chain" id="PRO_5036365909" evidence="1">
    <location>
        <begin position="18"/>
        <end position="197"/>
    </location>
</feature>
<dbReference type="AlphaFoldDB" id="A0A5A8CCM0"/>
<evidence type="ECO:0000313" key="2">
    <source>
        <dbReference type="EMBL" id="KAA0149531.1"/>
    </source>
</evidence>